<evidence type="ECO:0000313" key="1">
    <source>
        <dbReference type="EMBL" id="KAL1267727.1"/>
    </source>
</evidence>
<protein>
    <submittedName>
        <fullName evidence="1">Uncharacterized protein</fullName>
    </submittedName>
</protein>
<accession>A0ABR3MT13</accession>
<dbReference type="Proteomes" id="UP001558613">
    <property type="component" value="Unassembled WGS sequence"/>
</dbReference>
<sequence length="114" mass="12735">MLNPGEPCSFCQTLHVCGSNPGILCSLLPIPSIPLHSSDCSDLIRRRTGSGRVISCARRRMRLDKPAKLSPWNALTDMECLLTYNKADVFSVIETIHENEIVYRRRLRGGSFAC</sequence>
<dbReference type="EMBL" id="JAYMGO010000009">
    <property type="protein sequence ID" value="KAL1267727.1"/>
    <property type="molecule type" value="Genomic_DNA"/>
</dbReference>
<proteinExistence type="predicted"/>
<reference evidence="1 2" key="1">
    <citation type="submission" date="2023-09" db="EMBL/GenBank/DDBJ databases">
        <authorList>
            <person name="Wang M."/>
        </authorList>
    </citation>
    <scope>NUCLEOTIDE SEQUENCE [LARGE SCALE GENOMIC DNA]</scope>
    <source>
        <strain evidence="1">GT-2023</strain>
        <tissue evidence="1">Liver</tissue>
    </source>
</reference>
<organism evidence="1 2">
    <name type="scientific">Cirrhinus molitorella</name>
    <name type="common">mud carp</name>
    <dbReference type="NCBI Taxonomy" id="172907"/>
    <lineage>
        <taxon>Eukaryota</taxon>
        <taxon>Metazoa</taxon>
        <taxon>Chordata</taxon>
        <taxon>Craniata</taxon>
        <taxon>Vertebrata</taxon>
        <taxon>Euteleostomi</taxon>
        <taxon>Actinopterygii</taxon>
        <taxon>Neopterygii</taxon>
        <taxon>Teleostei</taxon>
        <taxon>Ostariophysi</taxon>
        <taxon>Cypriniformes</taxon>
        <taxon>Cyprinidae</taxon>
        <taxon>Labeoninae</taxon>
        <taxon>Labeonini</taxon>
        <taxon>Cirrhinus</taxon>
    </lineage>
</organism>
<gene>
    <name evidence="1" type="ORF">QQF64_033090</name>
</gene>
<evidence type="ECO:0000313" key="2">
    <source>
        <dbReference type="Proteomes" id="UP001558613"/>
    </source>
</evidence>
<keyword evidence="2" id="KW-1185">Reference proteome</keyword>
<name>A0ABR3MT13_9TELE</name>
<comment type="caution">
    <text evidence="1">The sequence shown here is derived from an EMBL/GenBank/DDBJ whole genome shotgun (WGS) entry which is preliminary data.</text>
</comment>